<protein>
    <submittedName>
        <fullName evidence="4">Fe-S cluster assembly protein SufD</fullName>
    </submittedName>
</protein>
<proteinExistence type="inferred from homology"/>
<dbReference type="NCBIfam" id="TIGR01981">
    <property type="entry name" value="sufD"/>
    <property type="match status" value="1"/>
</dbReference>
<accession>A0A418XEU6</accession>
<dbReference type="GO" id="GO:0016226">
    <property type="term" value="P:iron-sulfur cluster assembly"/>
    <property type="evidence" value="ECO:0007669"/>
    <property type="project" value="InterPro"/>
</dbReference>
<feature type="domain" description="SUF system FeS cluster assembly SufBD N-terminal" evidence="3">
    <location>
        <begin position="23"/>
        <end position="169"/>
    </location>
</feature>
<dbReference type="PANTHER" id="PTHR43575">
    <property type="entry name" value="PROTEIN ABCI7, CHLOROPLASTIC"/>
    <property type="match status" value="1"/>
</dbReference>
<keyword evidence="5" id="KW-1185">Reference proteome</keyword>
<evidence type="ECO:0000313" key="5">
    <source>
        <dbReference type="Proteomes" id="UP000284021"/>
    </source>
</evidence>
<comment type="caution">
    <text evidence="4">The sequence shown here is derived from an EMBL/GenBank/DDBJ whole genome shotgun (WGS) entry which is preliminary data.</text>
</comment>
<dbReference type="InterPro" id="IPR000825">
    <property type="entry name" value="SUF_FeS_clus_asmbl_SufBD_core"/>
</dbReference>
<comment type="similarity">
    <text evidence="1">Belongs to the iron-sulfur cluster assembly SufBD family.</text>
</comment>
<dbReference type="AlphaFoldDB" id="A0A418XEU6"/>
<evidence type="ECO:0000256" key="1">
    <source>
        <dbReference type="ARBA" id="ARBA00043967"/>
    </source>
</evidence>
<reference evidence="4 5" key="1">
    <citation type="submission" date="2018-09" db="EMBL/GenBank/DDBJ databases">
        <authorList>
            <person name="Zhu H."/>
        </authorList>
    </citation>
    <scope>NUCLEOTIDE SEQUENCE [LARGE SCALE GENOMIC DNA]</scope>
    <source>
        <strain evidence="4 5">K1S02-6</strain>
    </source>
</reference>
<evidence type="ECO:0000259" key="3">
    <source>
        <dbReference type="Pfam" id="PF19295"/>
    </source>
</evidence>
<dbReference type="InterPro" id="IPR037284">
    <property type="entry name" value="SUF_FeS_clus_asmbl_SufBD_sf"/>
</dbReference>
<dbReference type="InterPro" id="IPR045595">
    <property type="entry name" value="SufBD_N"/>
</dbReference>
<dbReference type="Pfam" id="PF19295">
    <property type="entry name" value="SufBD_N"/>
    <property type="match status" value="1"/>
</dbReference>
<name>A0A418XEU6_9PSED</name>
<organism evidence="4 5">
    <name type="scientific">Pseudomonas cavernicola</name>
    <dbReference type="NCBI Taxonomy" id="2320866"/>
    <lineage>
        <taxon>Bacteria</taxon>
        <taxon>Pseudomonadati</taxon>
        <taxon>Pseudomonadota</taxon>
        <taxon>Gammaproteobacteria</taxon>
        <taxon>Pseudomonadales</taxon>
        <taxon>Pseudomonadaceae</taxon>
        <taxon>Pseudomonas</taxon>
    </lineage>
</organism>
<dbReference type="InterPro" id="IPR011542">
    <property type="entry name" value="SUF_FeS_clus_asmbl_SufD"/>
</dbReference>
<dbReference type="RefSeq" id="WP_119955183.1">
    <property type="nucleotide sequence ID" value="NZ_QYUR01000003.1"/>
</dbReference>
<dbReference type="OrthoDB" id="9768262at2"/>
<gene>
    <name evidence="4" type="primary">sufD</name>
    <name evidence="4" type="ORF">D3879_15390</name>
</gene>
<dbReference type="SUPFAM" id="SSF101960">
    <property type="entry name" value="Stabilizer of iron transporter SufD"/>
    <property type="match status" value="1"/>
</dbReference>
<sequence>MNTAASVEFLARLEPKTNGRYPTWLHELRRAAFQWVAEHGFPTAKDEAWKYTRVAPILEIPFQPAEPGASQWLSAAYVEQLAGDYGGPRLVFVNGYFAAELSALKGLPQGTRVSNLSALLRAGSGAFEPVLAHSFRAQPQAFAALNAALAEDGAFVQVPAHTTVAEPIHLVFLSTAGATPLVSHSRALVLVGAGSRVTIVESHVGSEGEVYLSNAVTEVVLDAGAVLEHYKVQNESTAAFHVALLSVRQAQGSHCAAHSSALGAALARQEVRVVLEGSGAEVALNGLYLPRGEQHLDNQTTIEHAAPRCTSRELYKGVIDDRGHGVFDGRIIVRPGAMKTDASQTNKNLLLSELAQANTQPRLEIFADDVKCAHGAAVGQIDEQAIFYLRSRGIPLAAARSLLTYAFVSEMLELIRLAPLRAHVERLVAAQLRGVEVVA</sequence>
<evidence type="ECO:0000259" key="2">
    <source>
        <dbReference type="Pfam" id="PF01458"/>
    </source>
</evidence>
<dbReference type="Proteomes" id="UP000284021">
    <property type="component" value="Unassembled WGS sequence"/>
</dbReference>
<dbReference type="PANTHER" id="PTHR43575:SF1">
    <property type="entry name" value="PROTEIN ABCI7, CHLOROPLASTIC"/>
    <property type="match status" value="1"/>
</dbReference>
<dbReference type="Pfam" id="PF01458">
    <property type="entry name" value="SUFBD_core"/>
    <property type="match status" value="1"/>
</dbReference>
<dbReference type="EMBL" id="QYUR01000003">
    <property type="protein sequence ID" value="RJG11052.1"/>
    <property type="molecule type" value="Genomic_DNA"/>
</dbReference>
<dbReference type="InterPro" id="IPR055346">
    <property type="entry name" value="Fe-S_cluster_assembly_SufBD"/>
</dbReference>
<evidence type="ECO:0000313" key="4">
    <source>
        <dbReference type="EMBL" id="RJG11052.1"/>
    </source>
</evidence>
<feature type="domain" description="SUF system FeS cluster assembly SufBD core" evidence="2">
    <location>
        <begin position="181"/>
        <end position="407"/>
    </location>
</feature>